<proteinExistence type="predicted"/>
<reference evidence="2" key="2">
    <citation type="journal article" date="2015" name="Data Brief">
        <title>Shoot transcriptome of the giant reed, Arundo donax.</title>
        <authorList>
            <person name="Barrero R.A."/>
            <person name="Guerrero F.D."/>
            <person name="Moolhuijzen P."/>
            <person name="Goolsby J.A."/>
            <person name="Tidwell J."/>
            <person name="Bellgard S.E."/>
            <person name="Bellgard M.I."/>
        </authorList>
    </citation>
    <scope>NUCLEOTIDE SEQUENCE</scope>
    <source>
        <tissue evidence="2">Shoot tissue taken approximately 20 cm above the soil surface</tissue>
    </source>
</reference>
<protein>
    <submittedName>
        <fullName evidence="2">Uncharacterized protein</fullName>
    </submittedName>
</protein>
<organism evidence="2">
    <name type="scientific">Arundo donax</name>
    <name type="common">Giant reed</name>
    <name type="synonym">Donax arundinaceus</name>
    <dbReference type="NCBI Taxonomy" id="35708"/>
    <lineage>
        <taxon>Eukaryota</taxon>
        <taxon>Viridiplantae</taxon>
        <taxon>Streptophyta</taxon>
        <taxon>Embryophyta</taxon>
        <taxon>Tracheophyta</taxon>
        <taxon>Spermatophyta</taxon>
        <taxon>Magnoliopsida</taxon>
        <taxon>Liliopsida</taxon>
        <taxon>Poales</taxon>
        <taxon>Poaceae</taxon>
        <taxon>PACMAD clade</taxon>
        <taxon>Arundinoideae</taxon>
        <taxon>Arundineae</taxon>
        <taxon>Arundo</taxon>
    </lineage>
</organism>
<evidence type="ECO:0000256" key="1">
    <source>
        <dbReference type="SAM" id="MobiDB-lite"/>
    </source>
</evidence>
<feature type="compositionally biased region" description="Basic residues" evidence="1">
    <location>
        <begin position="8"/>
        <end position="21"/>
    </location>
</feature>
<sequence>MWSCGRRDGRRKGTPFRRAARAMRMEEVRSVSSTRRRM</sequence>
<feature type="region of interest" description="Disordered" evidence="1">
    <location>
        <begin position="1"/>
        <end position="38"/>
    </location>
</feature>
<dbReference type="AlphaFoldDB" id="A0A0A9BYU1"/>
<evidence type="ECO:0000313" key="2">
    <source>
        <dbReference type="EMBL" id="JAD67383.1"/>
    </source>
</evidence>
<reference evidence="2" key="1">
    <citation type="submission" date="2014-09" db="EMBL/GenBank/DDBJ databases">
        <authorList>
            <person name="Magalhaes I.L.F."/>
            <person name="Oliveira U."/>
            <person name="Santos F.R."/>
            <person name="Vidigal T.H.D.A."/>
            <person name="Brescovit A.D."/>
            <person name="Santos A.J."/>
        </authorList>
    </citation>
    <scope>NUCLEOTIDE SEQUENCE</scope>
    <source>
        <tissue evidence="2">Shoot tissue taken approximately 20 cm above the soil surface</tissue>
    </source>
</reference>
<name>A0A0A9BYU1_ARUDO</name>
<dbReference type="EMBL" id="GBRH01230512">
    <property type="protein sequence ID" value="JAD67383.1"/>
    <property type="molecule type" value="Transcribed_RNA"/>
</dbReference>
<accession>A0A0A9BYU1</accession>